<feature type="compositionally biased region" description="Basic and acidic residues" evidence="1">
    <location>
        <begin position="1"/>
        <end position="14"/>
    </location>
</feature>
<evidence type="ECO:0000259" key="2">
    <source>
        <dbReference type="Pfam" id="PF00646"/>
    </source>
</evidence>
<dbReference type="RefSeq" id="XP_016586288.1">
    <property type="nucleotide sequence ID" value="XM_016730876.1"/>
</dbReference>
<protein>
    <recommendedName>
        <fullName evidence="2">F-box domain-containing protein</fullName>
    </recommendedName>
</protein>
<dbReference type="VEuPathDB" id="FungiDB:SPSK_04064"/>
<name>A0A0F2M1M7_SPOSC</name>
<feature type="region of interest" description="Disordered" evidence="1">
    <location>
        <begin position="1"/>
        <end position="24"/>
    </location>
</feature>
<accession>A0A0F2M1M7</accession>
<sequence>MSDTSDDHSHHDSDDDHDEDVDFDDDVDDPDHLLLLHVHHHGHVFEHMVGGGLDVVCYNSRYYVVEHGWHGDLEDLGDMLVSRVPEEAGRYKDSEKFAALEGTLEAHVYPLSDNNVRTIPGMLTAGSFFRAYLDLPTEFPYFDCLPDFQDDGAYQNVFPHNQHIYITNLDAEVFTIDYSVHYRLGNIPRKDNMWYTAIEPSVYGMALTVNTDICPEEHLASLAIELPAPDMTFGTTNVRRCDPHVKLEQSHTALFALTAASMFGTYRDTLACLSRQWQPSSFPFREFVYAIVSCAAGNFSLCQPAAVSKSHETLILQSPWSAKRYEGKKSTPLVQFGSMSHLENLPPGAAPTETTYWLSSSFPDVLVSLVLVVDGKAATDAMNWGIKDCTRQKSDEGRFFMILISLYQVALAEVSWTSKEQDQPHLRISDPMPLSPIVPDDCLSTHPRERPVMILEDADADVDEPFKEYMPWVRYQDGPEEIEALFPGVAALANFLEVSTRRRDMAAVLSSSGGPRDKMGTGRGRLPYELYPEILDYVDHTTWKACLTVSRDFRSICMSKYRLDDQTALAEVASLIGNSADDYGSMFFFGERVNSKEMYLNHIYQGRGGMIDPEMVNCEWIMVIGEGRRRVALLAMAQMAGPLRKSDLVETNGRTRVMVWPTLVFW</sequence>
<evidence type="ECO:0000313" key="4">
    <source>
        <dbReference type="Proteomes" id="UP000033710"/>
    </source>
</evidence>
<evidence type="ECO:0000256" key="1">
    <source>
        <dbReference type="SAM" id="MobiDB-lite"/>
    </source>
</evidence>
<reference evidence="3 4" key="1">
    <citation type="journal article" date="2014" name="BMC Genomics">
        <title>Comparative genomics of the major fungal agents of human and animal Sporotrichosis: Sporothrix schenckii and Sporothrix brasiliensis.</title>
        <authorList>
            <person name="Teixeira M.M."/>
            <person name="de Almeida L.G."/>
            <person name="Kubitschek-Barreira P."/>
            <person name="Alves F.L."/>
            <person name="Kioshima E.S."/>
            <person name="Abadio A.K."/>
            <person name="Fernandes L."/>
            <person name="Derengowski L.S."/>
            <person name="Ferreira K.S."/>
            <person name="Souza R.C."/>
            <person name="Ruiz J.C."/>
            <person name="de Andrade N.C."/>
            <person name="Paes H.C."/>
            <person name="Nicola A.M."/>
            <person name="Albuquerque P."/>
            <person name="Gerber A.L."/>
            <person name="Martins V.P."/>
            <person name="Peconick L.D."/>
            <person name="Neto A.V."/>
            <person name="Chaucanez C.B."/>
            <person name="Silva P.A."/>
            <person name="Cunha O.L."/>
            <person name="de Oliveira F.F."/>
            <person name="dos Santos T.C."/>
            <person name="Barros A.L."/>
            <person name="Soares M.A."/>
            <person name="de Oliveira L.M."/>
            <person name="Marini M.M."/>
            <person name="Villalobos-Duno H."/>
            <person name="Cunha M.M."/>
            <person name="de Hoog S."/>
            <person name="da Silveira J.F."/>
            <person name="Henrissat B."/>
            <person name="Nino-Vega G.A."/>
            <person name="Cisalpino P.S."/>
            <person name="Mora-Montes H.M."/>
            <person name="Almeida S.R."/>
            <person name="Stajich J.E."/>
            <person name="Lopes-Bezerra L.M."/>
            <person name="Vasconcelos A.T."/>
            <person name="Felipe M.S."/>
        </authorList>
    </citation>
    <scope>NUCLEOTIDE SEQUENCE [LARGE SCALE GENOMIC DNA]</scope>
    <source>
        <strain evidence="3 4">1099-18</strain>
    </source>
</reference>
<dbReference type="KEGG" id="ssck:SPSK_04064"/>
<evidence type="ECO:0000313" key="3">
    <source>
        <dbReference type="EMBL" id="KJR83612.1"/>
    </source>
</evidence>
<comment type="caution">
    <text evidence="3">The sequence shown here is derived from an EMBL/GenBank/DDBJ whole genome shotgun (WGS) entry which is preliminary data.</text>
</comment>
<dbReference type="OrthoDB" id="3938867at2759"/>
<organism evidence="3 4">
    <name type="scientific">Sporothrix schenckii 1099-18</name>
    <dbReference type="NCBI Taxonomy" id="1397361"/>
    <lineage>
        <taxon>Eukaryota</taxon>
        <taxon>Fungi</taxon>
        <taxon>Dikarya</taxon>
        <taxon>Ascomycota</taxon>
        <taxon>Pezizomycotina</taxon>
        <taxon>Sordariomycetes</taxon>
        <taxon>Sordariomycetidae</taxon>
        <taxon>Ophiostomatales</taxon>
        <taxon>Ophiostomataceae</taxon>
        <taxon>Sporothrix</taxon>
    </lineage>
</organism>
<dbReference type="InterPro" id="IPR001810">
    <property type="entry name" value="F-box_dom"/>
</dbReference>
<feature type="domain" description="F-box" evidence="2">
    <location>
        <begin position="525"/>
        <end position="562"/>
    </location>
</feature>
<dbReference type="Proteomes" id="UP000033710">
    <property type="component" value="Unassembled WGS sequence"/>
</dbReference>
<dbReference type="Pfam" id="PF00646">
    <property type="entry name" value="F-box"/>
    <property type="match status" value="1"/>
</dbReference>
<dbReference type="AlphaFoldDB" id="A0A0F2M1M7"/>
<feature type="compositionally biased region" description="Acidic residues" evidence="1">
    <location>
        <begin position="15"/>
        <end position="24"/>
    </location>
</feature>
<reference evidence="3 4" key="2">
    <citation type="journal article" date="2015" name="Eukaryot. Cell">
        <title>Asexual propagation of a virulent clone complex in a human and feline outbreak of sporotrichosis.</title>
        <authorList>
            <person name="Teixeira Mde M."/>
            <person name="Rodrigues A.M."/>
            <person name="Tsui C.K."/>
            <person name="de Almeida L.G."/>
            <person name="Van Diepeningen A.D."/>
            <person name="van den Ende B.G."/>
            <person name="Fernandes G.F."/>
            <person name="Kano R."/>
            <person name="Hamelin R.C."/>
            <person name="Lopes-Bezerra L.M."/>
            <person name="Vasconcelos A.T."/>
            <person name="de Hoog S."/>
            <person name="de Camargo Z.P."/>
            <person name="Felipe M.S."/>
        </authorList>
    </citation>
    <scope>NUCLEOTIDE SEQUENCE [LARGE SCALE GENOMIC DNA]</scope>
    <source>
        <strain evidence="3 4">1099-18</strain>
    </source>
</reference>
<gene>
    <name evidence="3" type="ORF">SPSK_04064</name>
</gene>
<dbReference type="EMBL" id="AXCR01000010">
    <property type="protein sequence ID" value="KJR83612.1"/>
    <property type="molecule type" value="Genomic_DNA"/>
</dbReference>
<dbReference type="GeneID" id="27666153"/>
<proteinExistence type="predicted"/>